<dbReference type="InterPro" id="IPR005814">
    <property type="entry name" value="Aminotrans_3"/>
</dbReference>
<evidence type="ECO:0000256" key="34">
    <source>
        <dbReference type="ARBA" id="ARBA00048560"/>
    </source>
</evidence>
<dbReference type="GO" id="GO:0016223">
    <property type="term" value="F:beta-alanine:pyruvate transaminase activity"/>
    <property type="evidence" value="ECO:0007669"/>
    <property type="project" value="UniProtKB-EC"/>
</dbReference>
<evidence type="ECO:0000256" key="36">
    <source>
        <dbReference type="ARBA" id="ARBA00048916"/>
    </source>
</evidence>
<comment type="catalytic activity">
    <reaction evidence="24">
        <text>L-ornithine + pyruvate = 5-amino-2-oxopentanoate + L-alanine</text>
        <dbReference type="Rhea" id="RHEA:77327"/>
        <dbReference type="ChEBI" id="CHEBI:15361"/>
        <dbReference type="ChEBI" id="CHEBI:46911"/>
        <dbReference type="ChEBI" id="CHEBI:57972"/>
        <dbReference type="ChEBI" id="CHEBI:58802"/>
    </reaction>
</comment>
<comment type="catalytic activity">
    <reaction evidence="31">
        <text>N(omega),N(omega)-dimethyl-L-arginine + glyoxylate = 5-(3,3-dimethylguanidino)-2-oxopentanoate + glycine</text>
        <dbReference type="Rhea" id="RHEA:77311"/>
        <dbReference type="ChEBI" id="CHEBI:36655"/>
        <dbReference type="ChEBI" id="CHEBI:57305"/>
        <dbReference type="ChEBI" id="CHEBI:58326"/>
        <dbReference type="ChEBI" id="CHEBI:197301"/>
    </reaction>
</comment>
<evidence type="ECO:0000256" key="6">
    <source>
        <dbReference type="ARBA" id="ARBA00022576"/>
    </source>
</evidence>
<keyword evidence="7" id="KW-0808">Transferase</keyword>
<dbReference type="SUPFAM" id="SSF53383">
    <property type="entry name" value="PLP-dependent transferases"/>
    <property type="match status" value="1"/>
</dbReference>
<comment type="function">
    <text evidence="38">Multifunctional aminotransferase with a broad substrate specificity. Catalyzes the conversion of glyoxylate to glycine using alanine as the amino donor. Catalyzes metabolism of not L- but the D-isomer of D-beta-aminoisobutyric acid to generate 2-methyl-3-oxopropanoate and alanine. Catalyzes the transfer of the amino group from beta-alanine to pyruvate to yield L-alanine and 3-oxopropanoate. Can metabolize NG-monomethyl-L-arginine (NMMA), asymmetric NG,NG-dimethyl-L-arginine (ADMA) and symmetric NG,N'G-dimethyl-L-arginine (SDMA). ADMA is a potent inhibitor of nitric-oxide (NO) synthase, and this activity provides mechanism through which the kidney regulates blood pressure.</text>
</comment>
<evidence type="ECO:0000256" key="35">
    <source>
        <dbReference type="ARBA" id="ARBA00048760"/>
    </source>
</evidence>
<comment type="catalytic activity">
    <reaction evidence="27">
        <text>2-oxopentanoate + N(omega),N(omega)-dimethyl-L-arginine = 5-(3,3-dimethylguanidino)-2-oxopentanoate + L-2-aminopentanoate</text>
        <dbReference type="Rhea" id="RHEA:77359"/>
        <dbReference type="ChEBI" id="CHEBI:28644"/>
        <dbReference type="ChEBI" id="CHEBI:58326"/>
        <dbReference type="ChEBI" id="CHEBI:58441"/>
        <dbReference type="ChEBI" id="CHEBI:197301"/>
    </reaction>
</comment>
<evidence type="ECO:0000256" key="8">
    <source>
        <dbReference type="ARBA" id="ARBA00022898"/>
    </source>
</evidence>
<dbReference type="Gene3D" id="3.90.1150.10">
    <property type="entry name" value="Aspartate Aminotransferase, domain 1"/>
    <property type="match status" value="1"/>
</dbReference>
<evidence type="ECO:0000313" key="39">
    <source>
        <dbReference type="EMBL" id="VDK24414.1"/>
    </source>
</evidence>
<protein>
    <recommendedName>
        <fullName evidence="13">Alanine--glyoxylate aminotransferase 2, mitochondrial</fullName>
        <ecNumber evidence="28">2.6.1.18</ecNumber>
        <ecNumber evidence="12">2.6.1.40</ecNumber>
        <ecNumber evidence="5">2.6.1.44</ecNumber>
    </recommendedName>
    <alternativeName>
        <fullName evidence="14">(R)-3-amino-2-methylpropionate--pyruvate transaminase</fullName>
    </alternativeName>
    <alternativeName>
        <fullName evidence="16">Beta-ALAAT II</fullName>
    </alternativeName>
    <alternativeName>
        <fullName evidence="17">Beta-alanine-pyruvate aminotransferase</fullName>
    </alternativeName>
    <alternativeName>
        <fullName evidence="30">D-3-aminoisobutyrate-pyruvate aminotransferase</fullName>
    </alternativeName>
    <alternativeName>
        <fullName evidence="15">D-AIBAT</fullName>
    </alternativeName>
    <alternativeName>
        <fullName evidence="29">D-beta-aminoisobutyrate-pyruvate aminotransferase</fullName>
    </alternativeName>
</protein>
<dbReference type="Proteomes" id="UP000267096">
    <property type="component" value="Unassembled WGS sequence"/>
</dbReference>
<evidence type="ECO:0000256" key="11">
    <source>
        <dbReference type="ARBA" id="ARBA00033660"/>
    </source>
</evidence>
<proteinExistence type="inferred from homology"/>
<comment type="catalytic activity">
    <reaction evidence="19">
        <text>(2S)-2-aminobutanoate + glyoxylate = 2-oxobutanoate + glycine</text>
        <dbReference type="Rhea" id="RHEA:77339"/>
        <dbReference type="ChEBI" id="CHEBI:16763"/>
        <dbReference type="ChEBI" id="CHEBI:36655"/>
        <dbReference type="ChEBI" id="CHEBI:57305"/>
        <dbReference type="ChEBI" id="CHEBI:74359"/>
    </reaction>
</comment>
<evidence type="ECO:0000256" key="12">
    <source>
        <dbReference type="ARBA" id="ARBA00039130"/>
    </source>
</evidence>
<gene>
    <name evidence="39" type="ORF">ASIM_LOCUS4752</name>
</gene>
<comment type="catalytic activity">
    <reaction evidence="34">
        <text>N(omega),N(omega)-dimethyl-L-arginine + 2-oxobutanoate = 5-(3,3-dimethylguanidino)-2-oxopentanoate + (2S)-2-aminobutanoate</text>
        <dbReference type="Rhea" id="RHEA:77351"/>
        <dbReference type="ChEBI" id="CHEBI:16763"/>
        <dbReference type="ChEBI" id="CHEBI:58326"/>
        <dbReference type="ChEBI" id="CHEBI:74359"/>
        <dbReference type="ChEBI" id="CHEBI:197301"/>
    </reaction>
</comment>
<keyword evidence="10" id="KW-0496">Mitochondrion</keyword>
<dbReference type="GO" id="GO:0030170">
    <property type="term" value="F:pyridoxal phosphate binding"/>
    <property type="evidence" value="ECO:0007669"/>
    <property type="project" value="InterPro"/>
</dbReference>
<keyword evidence="8" id="KW-0663">Pyridoxal phosphate</keyword>
<comment type="similarity">
    <text evidence="3">Belongs to the class-III pyridoxal-phosphate-dependent aminotransferase family.</text>
</comment>
<dbReference type="Gene3D" id="3.40.640.10">
    <property type="entry name" value="Type I PLP-dependent aspartate aminotransferase-like (Major domain)"/>
    <property type="match status" value="1"/>
</dbReference>
<dbReference type="EMBL" id="UYRR01008621">
    <property type="protein sequence ID" value="VDK24414.1"/>
    <property type="molecule type" value="Genomic_DNA"/>
</dbReference>
<evidence type="ECO:0000256" key="26">
    <source>
        <dbReference type="ARBA" id="ARBA00043825"/>
    </source>
</evidence>
<keyword evidence="6" id="KW-0032">Aminotransferase</keyword>
<evidence type="ECO:0000256" key="27">
    <source>
        <dbReference type="ARBA" id="ARBA00043826"/>
    </source>
</evidence>
<comment type="catalytic activity">
    <reaction evidence="21">
        <text>N(omega),N(omega)-dimethyl-L-arginine + oxaloacetate = 5-(3,3-dimethylguanidino)-2-oxopentanoate + L-aspartate</text>
        <dbReference type="Rhea" id="RHEA:77343"/>
        <dbReference type="ChEBI" id="CHEBI:16452"/>
        <dbReference type="ChEBI" id="CHEBI:29991"/>
        <dbReference type="ChEBI" id="CHEBI:58326"/>
        <dbReference type="ChEBI" id="CHEBI:197301"/>
    </reaction>
</comment>
<dbReference type="EC" id="2.6.1.18" evidence="28"/>
<evidence type="ECO:0000256" key="29">
    <source>
        <dbReference type="ARBA" id="ARBA00044257"/>
    </source>
</evidence>
<accession>A0A0M3JBG8</accession>
<evidence type="ECO:0000256" key="22">
    <source>
        <dbReference type="ARBA" id="ARBA00043751"/>
    </source>
</evidence>
<evidence type="ECO:0000256" key="4">
    <source>
        <dbReference type="ARBA" id="ARBA00011881"/>
    </source>
</evidence>
<comment type="catalytic activity">
    <reaction evidence="33">
        <text>2-oxohexanoate + N(omega),N(omega)-dimethyl-L-arginine = L-2-aminohexanoate + 5-(3,3-dimethylguanidino)-2-oxopentanoate</text>
        <dbReference type="Rhea" id="RHEA:77363"/>
        <dbReference type="ChEBI" id="CHEBI:35177"/>
        <dbReference type="ChEBI" id="CHEBI:58326"/>
        <dbReference type="ChEBI" id="CHEBI:58455"/>
        <dbReference type="ChEBI" id="CHEBI:197301"/>
    </reaction>
</comment>
<dbReference type="InterPro" id="IPR015421">
    <property type="entry name" value="PyrdxlP-dep_Trfase_major"/>
</dbReference>
<evidence type="ECO:0000256" key="2">
    <source>
        <dbReference type="ARBA" id="ARBA00004173"/>
    </source>
</evidence>
<evidence type="ECO:0000313" key="41">
    <source>
        <dbReference type="WBParaSite" id="ASIM_0000494401-mRNA-1"/>
    </source>
</evidence>
<dbReference type="GO" id="GO:0008453">
    <property type="term" value="F:alanine-glyoxylate transaminase activity"/>
    <property type="evidence" value="ECO:0007669"/>
    <property type="project" value="UniProtKB-EC"/>
</dbReference>
<evidence type="ECO:0000256" key="28">
    <source>
        <dbReference type="ARBA" id="ARBA00044055"/>
    </source>
</evidence>
<comment type="catalytic activity">
    <reaction evidence="11">
        <text>glyoxylate + L-alanine = glycine + pyruvate</text>
        <dbReference type="Rhea" id="RHEA:24248"/>
        <dbReference type="ChEBI" id="CHEBI:15361"/>
        <dbReference type="ChEBI" id="CHEBI:36655"/>
        <dbReference type="ChEBI" id="CHEBI:57305"/>
        <dbReference type="ChEBI" id="CHEBI:57972"/>
        <dbReference type="EC" id="2.6.1.44"/>
    </reaction>
    <physiologicalReaction direction="left-to-right" evidence="11">
        <dbReference type="Rhea" id="RHEA:24249"/>
    </physiologicalReaction>
</comment>
<reference evidence="39 40" key="2">
    <citation type="submission" date="2018-11" db="EMBL/GenBank/DDBJ databases">
        <authorList>
            <consortium name="Pathogen Informatics"/>
        </authorList>
    </citation>
    <scope>NUCLEOTIDE SEQUENCE [LARGE SCALE GENOMIC DNA]</scope>
</reference>
<name>A0A0M3JBG8_ANISI</name>
<comment type="catalytic activity">
    <reaction evidence="23">
        <text>N(omega)-methyl-L-arginine + pyruvate = 5-(3-methylguanidino)-2-oxopentanoate + L-alanine</text>
        <dbReference type="Rhea" id="RHEA:77319"/>
        <dbReference type="ChEBI" id="CHEBI:15361"/>
        <dbReference type="ChEBI" id="CHEBI:57972"/>
        <dbReference type="ChEBI" id="CHEBI:114953"/>
        <dbReference type="ChEBI" id="CHEBI:197314"/>
    </reaction>
</comment>
<evidence type="ECO:0000256" key="20">
    <source>
        <dbReference type="ARBA" id="ARBA00043726"/>
    </source>
</evidence>
<dbReference type="GO" id="GO:0009436">
    <property type="term" value="P:glyoxylate catabolic process"/>
    <property type="evidence" value="ECO:0007669"/>
    <property type="project" value="TreeGrafter"/>
</dbReference>
<keyword evidence="9" id="KW-0809">Transit peptide</keyword>
<dbReference type="GO" id="GO:0005739">
    <property type="term" value="C:mitochondrion"/>
    <property type="evidence" value="ECO:0007669"/>
    <property type="project" value="UniProtKB-SubCell"/>
</dbReference>
<reference evidence="41" key="1">
    <citation type="submission" date="2017-02" db="UniProtKB">
        <authorList>
            <consortium name="WormBaseParasite"/>
        </authorList>
    </citation>
    <scope>IDENTIFICATION</scope>
</reference>
<evidence type="ECO:0000256" key="31">
    <source>
        <dbReference type="ARBA" id="ARBA00047892"/>
    </source>
</evidence>
<evidence type="ECO:0000256" key="3">
    <source>
        <dbReference type="ARBA" id="ARBA00008954"/>
    </source>
</evidence>
<evidence type="ECO:0000256" key="21">
    <source>
        <dbReference type="ARBA" id="ARBA00043749"/>
    </source>
</evidence>
<evidence type="ECO:0000256" key="1">
    <source>
        <dbReference type="ARBA" id="ARBA00001933"/>
    </source>
</evidence>
<comment type="catalytic activity">
    <reaction evidence="26">
        <text>3-oxopropanoate + L-alanine = beta-alanine + pyruvate</text>
        <dbReference type="Rhea" id="RHEA:14077"/>
        <dbReference type="ChEBI" id="CHEBI:15361"/>
        <dbReference type="ChEBI" id="CHEBI:33190"/>
        <dbReference type="ChEBI" id="CHEBI:57966"/>
        <dbReference type="ChEBI" id="CHEBI:57972"/>
        <dbReference type="EC" id="2.6.1.18"/>
    </reaction>
    <physiologicalReaction direction="right-to-left" evidence="26">
        <dbReference type="Rhea" id="RHEA:14079"/>
    </physiologicalReaction>
</comment>
<evidence type="ECO:0000256" key="7">
    <source>
        <dbReference type="ARBA" id="ARBA00022679"/>
    </source>
</evidence>
<dbReference type="EC" id="2.6.1.44" evidence="5"/>
<dbReference type="GO" id="GO:0019481">
    <property type="term" value="P:L-alanine catabolic process, by transamination"/>
    <property type="evidence" value="ECO:0007669"/>
    <property type="project" value="TreeGrafter"/>
</dbReference>
<evidence type="ECO:0000256" key="32">
    <source>
        <dbReference type="ARBA" id="ARBA00048264"/>
    </source>
</evidence>
<evidence type="ECO:0000256" key="19">
    <source>
        <dbReference type="ARBA" id="ARBA00043679"/>
    </source>
</evidence>
<dbReference type="Pfam" id="PF00202">
    <property type="entry name" value="Aminotran_3"/>
    <property type="match status" value="1"/>
</dbReference>
<dbReference type="PROSITE" id="PS00600">
    <property type="entry name" value="AA_TRANSFER_CLASS_3"/>
    <property type="match status" value="1"/>
</dbReference>
<dbReference type="InterPro" id="IPR015422">
    <property type="entry name" value="PyrdxlP-dep_Trfase_small"/>
</dbReference>
<evidence type="ECO:0000256" key="14">
    <source>
        <dbReference type="ARBA" id="ARBA00041662"/>
    </source>
</evidence>
<evidence type="ECO:0000256" key="15">
    <source>
        <dbReference type="ARBA" id="ARBA00041845"/>
    </source>
</evidence>
<evidence type="ECO:0000256" key="9">
    <source>
        <dbReference type="ARBA" id="ARBA00022946"/>
    </source>
</evidence>
<evidence type="ECO:0000313" key="40">
    <source>
        <dbReference type="Proteomes" id="UP000267096"/>
    </source>
</evidence>
<evidence type="ECO:0000256" key="30">
    <source>
        <dbReference type="ARBA" id="ARBA00044258"/>
    </source>
</evidence>
<dbReference type="AlphaFoldDB" id="A0A0M3JBG8"/>
<evidence type="ECO:0000256" key="5">
    <source>
        <dbReference type="ARBA" id="ARBA00013049"/>
    </source>
</evidence>
<evidence type="ECO:0000256" key="23">
    <source>
        <dbReference type="ARBA" id="ARBA00043758"/>
    </source>
</evidence>
<comment type="catalytic activity">
    <reaction evidence="20">
        <text>(R)-3-amino-2-methylpropanoate + pyruvate = 2-methyl-3-oxopropanoate + L-alanine</text>
        <dbReference type="Rhea" id="RHEA:18393"/>
        <dbReference type="ChEBI" id="CHEBI:15361"/>
        <dbReference type="ChEBI" id="CHEBI:57700"/>
        <dbReference type="ChEBI" id="CHEBI:57731"/>
        <dbReference type="ChEBI" id="CHEBI:57972"/>
        <dbReference type="EC" id="2.6.1.40"/>
    </reaction>
    <physiologicalReaction direction="left-to-right" evidence="20">
        <dbReference type="Rhea" id="RHEA:18394"/>
    </physiologicalReaction>
</comment>
<comment type="subcellular location">
    <subcellularLocation>
        <location evidence="2">Mitochondrion</location>
    </subcellularLocation>
</comment>
<comment type="catalytic activity">
    <reaction evidence="18">
        <text>N(omega),N(omega)-dimethyl-L-arginine + pyruvate = 5-(3,3-dimethylguanidino)-2-oxopentanoate + L-alanine</text>
        <dbReference type="Rhea" id="RHEA:77303"/>
        <dbReference type="ChEBI" id="CHEBI:15361"/>
        <dbReference type="ChEBI" id="CHEBI:57972"/>
        <dbReference type="ChEBI" id="CHEBI:58326"/>
        <dbReference type="ChEBI" id="CHEBI:197301"/>
    </reaction>
</comment>
<evidence type="ECO:0000256" key="13">
    <source>
        <dbReference type="ARBA" id="ARBA00039862"/>
    </source>
</evidence>
<comment type="catalytic activity">
    <reaction evidence="36">
        <text>oxaloacetate + L-alanine = L-aspartate + pyruvate</text>
        <dbReference type="Rhea" id="RHEA:77347"/>
        <dbReference type="ChEBI" id="CHEBI:15361"/>
        <dbReference type="ChEBI" id="CHEBI:16452"/>
        <dbReference type="ChEBI" id="CHEBI:29991"/>
        <dbReference type="ChEBI" id="CHEBI:57972"/>
    </reaction>
</comment>
<evidence type="ECO:0000256" key="10">
    <source>
        <dbReference type="ARBA" id="ARBA00023128"/>
    </source>
</evidence>
<dbReference type="WBParaSite" id="ASIM_0000494401-mRNA-1">
    <property type="protein sequence ID" value="ASIM_0000494401-mRNA-1"/>
    <property type="gene ID" value="ASIM_0000494401"/>
</dbReference>
<sequence>MCPDPYKGPWGGRNCRDSLLQPKRSCECNYSQCKACDEYMNELHNALKYEYAENGVAGMLIESIQGVGGVVQFPKEFIKRAFDTIHSKGGICISDEVQTGFGRLGSHFWGFQSQDANPDIVTMAKGIANGFPMGVVVTTEEIAKSHSKPLYMNTFGGNPLACTVAKAVLEVIEEEKLQENSEKIGEFIM</sequence>
<comment type="catalytic activity">
    <reaction evidence="32">
        <text>L-ornithine + glyoxylate = 5-amino-2-oxopentanoate + glycine</text>
        <dbReference type="Rhea" id="RHEA:77331"/>
        <dbReference type="ChEBI" id="CHEBI:36655"/>
        <dbReference type="ChEBI" id="CHEBI:46911"/>
        <dbReference type="ChEBI" id="CHEBI:57305"/>
        <dbReference type="ChEBI" id="CHEBI:58802"/>
    </reaction>
</comment>
<evidence type="ECO:0000256" key="25">
    <source>
        <dbReference type="ARBA" id="ARBA00043798"/>
    </source>
</evidence>
<dbReference type="InterPro" id="IPR015424">
    <property type="entry name" value="PyrdxlP-dep_Trfase"/>
</dbReference>
<dbReference type="GO" id="GO:0047305">
    <property type="term" value="F:(R)-3-amino-2-methylpropionate-pyruvate transaminase activity"/>
    <property type="evidence" value="ECO:0007669"/>
    <property type="project" value="UniProtKB-EC"/>
</dbReference>
<evidence type="ECO:0000256" key="18">
    <source>
        <dbReference type="ARBA" id="ARBA00043669"/>
    </source>
</evidence>
<dbReference type="PANTHER" id="PTHR45688:SF3">
    <property type="entry name" value="ALANINE--GLYOXYLATE AMINOTRANSFERASE 2, MITOCHONDRIAL"/>
    <property type="match status" value="1"/>
</dbReference>
<evidence type="ECO:0000256" key="17">
    <source>
        <dbReference type="ARBA" id="ARBA00042669"/>
    </source>
</evidence>
<evidence type="ECO:0000256" key="24">
    <source>
        <dbReference type="ARBA" id="ARBA00043777"/>
    </source>
</evidence>
<evidence type="ECO:0000256" key="16">
    <source>
        <dbReference type="ARBA" id="ARBA00042611"/>
    </source>
</evidence>
<comment type="cofactor">
    <cofactor evidence="1">
        <name>pyridoxal 5'-phosphate</name>
        <dbReference type="ChEBI" id="CHEBI:597326"/>
    </cofactor>
</comment>
<evidence type="ECO:0000256" key="37">
    <source>
        <dbReference type="ARBA" id="ARBA00049480"/>
    </source>
</evidence>
<evidence type="ECO:0000256" key="33">
    <source>
        <dbReference type="ARBA" id="ARBA00048500"/>
    </source>
</evidence>
<dbReference type="OrthoDB" id="10261433at2759"/>
<comment type="subunit">
    <text evidence="4">Homotetramer.</text>
</comment>
<comment type="catalytic activity">
    <reaction evidence="22">
        <text>2-oxobutanoate + L-alanine = (2S)-2-aminobutanoate + pyruvate</text>
        <dbReference type="Rhea" id="RHEA:77355"/>
        <dbReference type="ChEBI" id="CHEBI:15361"/>
        <dbReference type="ChEBI" id="CHEBI:16763"/>
        <dbReference type="ChEBI" id="CHEBI:57972"/>
        <dbReference type="ChEBI" id="CHEBI:74359"/>
        <dbReference type="EC" id="2.6.1.44"/>
    </reaction>
</comment>
<comment type="catalytic activity">
    <reaction evidence="37">
        <text>N(omega),N('omega)-dimethyl-L-arginine + glyoxylate = 5-(3,3'-dimethylguanidino)-2-oxopentanoate + glycine</text>
        <dbReference type="Rhea" id="RHEA:77315"/>
        <dbReference type="ChEBI" id="CHEBI:36655"/>
        <dbReference type="ChEBI" id="CHEBI:57305"/>
        <dbReference type="ChEBI" id="CHEBI:197308"/>
        <dbReference type="ChEBI" id="CHEBI:197310"/>
    </reaction>
</comment>
<comment type="catalytic activity">
    <reaction evidence="35">
        <text>N(omega)-methyl-L-arginine + glyoxylate = 5-(3-methylguanidino)-2-oxopentanoate + glycine</text>
        <dbReference type="Rhea" id="RHEA:77323"/>
        <dbReference type="ChEBI" id="CHEBI:36655"/>
        <dbReference type="ChEBI" id="CHEBI:57305"/>
        <dbReference type="ChEBI" id="CHEBI:114953"/>
        <dbReference type="ChEBI" id="CHEBI:197314"/>
    </reaction>
</comment>
<evidence type="ECO:0000256" key="38">
    <source>
        <dbReference type="ARBA" id="ARBA00058068"/>
    </source>
</evidence>
<dbReference type="EC" id="2.6.1.40" evidence="12"/>
<organism evidence="41">
    <name type="scientific">Anisakis simplex</name>
    <name type="common">Herring worm</name>
    <dbReference type="NCBI Taxonomy" id="6269"/>
    <lineage>
        <taxon>Eukaryota</taxon>
        <taxon>Metazoa</taxon>
        <taxon>Ecdysozoa</taxon>
        <taxon>Nematoda</taxon>
        <taxon>Chromadorea</taxon>
        <taxon>Rhabditida</taxon>
        <taxon>Spirurina</taxon>
        <taxon>Ascaridomorpha</taxon>
        <taxon>Ascaridoidea</taxon>
        <taxon>Anisakidae</taxon>
        <taxon>Anisakis</taxon>
        <taxon>Anisakis simplex complex</taxon>
    </lineage>
</organism>
<dbReference type="InterPro" id="IPR049704">
    <property type="entry name" value="Aminotrans_3_PPA_site"/>
</dbReference>
<dbReference type="PANTHER" id="PTHR45688">
    <property type="match status" value="1"/>
</dbReference>
<keyword evidence="40" id="KW-1185">Reference proteome</keyword>
<comment type="catalytic activity">
    <reaction evidence="25">
        <text>N(omega),N('omega)-dimethyl-L-arginine + pyruvate = 5-(3,3'-dimethylguanidino)-2-oxopentanoate + L-alanine</text>
        <dbReference type="Rhea" id="RHEA:77307"/>
        <dbReference type="ChEBI" id="CHEBI:15361"/>
        <dbReference type="ChEBI" id="CHEBI:57972"/>
        <dbReference type="ChEBI" id="CHEBI:197308"/>
        <dbReference type="ChEBI" id="CHEBI:197310"/>
    </reaction>
</comment>